<proteinExistence type="predicted"/>
<dbReference type="AlphaFoldDB" id="A0A8G1RC63"/>
<gene>
    <name evidence="2" type="ORF">BO85DRAFT_390139</name>
</gene>
<evidence type="ECO:0000259" key="1">
    <source>
        <dbReference type="Pfam" id="PF07985"/>
    </source>
</evidence>
<dbReference type="RefSeq" id="XP_025520413.1">
    <property type="nucleotide sequence ID" value="XM_025656761.1"/>
</dbReference>
<name>A0A8G1RC63_9EURO</name>
<dbReference type="PANTHER" id="PTHR42080:SF3">
    <property type="entry name" value="SRR1-LIKE DOMAIN-CONTAINING PROTEIN"/>
    <property type="match status" value="1"/>
</dbReference>
<sequence length="349" mass="39568">MERAASPVSTLVGLATRADPSPLPPPQEIFVHIQEMYDSGKPFYTKELLQDLKQQIQDARGGLIQSIRVPGLDGVIVEFPVLIGQVYPAHDEPGMEYVIQNPCISYLSLQEVLDDYNLGDYLPYNHIEIGHYKYLRDIHTKKLYLNSSVHSVPDASKLLQESRQIWENTTECQELRVKLMSRKTVPITKIVGIALGSFATVYPELQDRSAFQHALLLTLRDIYCNLKMHNVSQDAIPCFAQDPECKKNDIVAAGENGIKIVEDPDAFLEVDESTVVVSVAPDIAVRQIVFDIARPAVLIWNKVRDQNEDHMTDPVSPRVLTCIREYYDEFDFPDYDSNFGDLAVYVRRN</sequence>
<protein>
    <recommendedName>
        <fullName evidence="1">SRR1-like domain-containing protein</fullName>
    </recommendedName>
</protein>
<reference evidence="2 3" key="1">
    <citation type="submission" date="2018-02" db="EMBL/GenBank/DDBJ databases">
        <title>The genomes of Aspergillus section Nigri reveals drivers in fungal speciation.</title>
        <authorList>
            <consortium name="DOE Joint Genome Institute"/>
            <person name="Vesth T.C."/>
            <person name="Nybo J."/>
            <person name="Theobald S."/>
            <person name="Brandl J."/>
            <person name="Frisvad J.C."/>
            <person name="Nielsen K.F."/>
            <person name="Lyhne E.K."/>
            <person name="Kogle M.E."/>
            <person name="Kuo A."/>
            <person name="Riley R."/>
            <person name="Clum A."/>
            <person name="Nolan M."/>
            <person name="Lipzen A."/>
            <person name="Salamov A."/>
            <person name="Henrissat B."/>
            <person name="Wiebenga A."/>
            <person name="De vries R.P."/>
            <person name="Grigoriev I.V."/>
            <person name="Mortensen U.H."/>
            <person name="Andersen M.R."/>
            <person name="Baker S.E."/>
        </authorList>
    </citation>
    <scope>NUCLEOTIDE SEQUENCE [LARGE SCALE GENOMIC DNA]</scope>
    <source>
        <strain evidence="2 3">CBS 112811</strain>
    </source>
</reference>
<feature type="domain" description="SRR1-like" evidence="1">
    <location>
        <begin position="181"/>
        <end position="345"/>
    </location>
</feature>
<accession>A0A8G1RC63</accession>
<dbReference type="Proteomes" id="UP000249526">
    <property type="component" value="Unassembled WGS sequence"/>
</dbReference>
<keyword evidence="3" id="KW-1185">Reference proteome</keyword>
<dbReference type="InterPro" id="IPR012942">
    <property type="entry name" value="SRR1-like"/>
</dbReference>
<dbReference type="GeneID" id="37160163"/>
<evidence type="ECO:0000313" key="2">
    <source>
        <dbReference type="EMBL" id="RAH62491.1"/>
    </source>
</evidence>
<dbReference type="PANTHER" id="PTHR42080">
    <property type="entry name" value="SRR1 DOMAIN-CONTAINING PROTEIN"/>
    <property type="match status" value="1"/>
</dbReference>
<organism evidence="2 3">
    <name type="scientific">Aspergillus piperis CBS 112811</name>
    <dbReference type="NCBI Taxonomy" id="1448313"/>
    <lineage>
        <taxon>Eukaryota</taxon>
        <taxon>Fungi</taxon>
        <taxon>Dikarya</taxon>
        <taxon>Ascomycota</taxon>
        <taxon>Pezizomycotina</taxon>
        <taxon>Eurotiomycetes</taxon>
        <taxon>Eurotiomycetidae</taxon>
        <taxon>Eurotiales</taxon>
        <taxon>Aspergillaceae</taxon>
        <taxon>Aspergillus</taxon>
        <taxon>Aspergillus subgen. Circumdati</taxon>
    </lineage>
</organism>
<dbReference type="EMBL" id="KZ825055">
    <property type="protein sequence ID" value="RAH62491.1"/>
    <property type="molecule type" value="Genomic_DNA"/>
</dbReference>
<evidence type="ECO:0000313" key="3">
    <source>
        <dbReference type="Proteomes" id="UP000249526"/>
    </source>
</evidence>
<dbReference type="Pfam" id="PF07985">
    <property type="entry name" value="SRR1"/>
    <property type="match status" value="1"/>
</dbReference>